<dbReference type="InterPro" id="IPR047568">
    <property type="entry name" value="ATLF-like_dom"/>
</dbReference>
<organism evidence="4 5">
    <name type="scientific">Bacillus cereus</name>
    <dbReference type="NCBI Taxonomy" id="1396"/>
    <lineage>
        <taxon>Bacteria</taxon>
        <taxon>Bacillati</taxon>
        <taxon>Bacillota</taxon>
        <taxon>Bacilli</taxon>
        <taxon>Bacillales</taxon>
        <taxon>Bacillaceae</taxon>
        <taxon>Bacillus</taxon>
        <taxon>Bacillus cereus group</taxon>
    </lineage>
</organism>
<dbReference type="RefSeq" id="WP_151640024.1">
    <property type="nucleotide sequence ID" value="NZ_WBPB01000068.1"/>
</dbReference>
<accession>A0AB34D6G6</accession>
<dbReference type="SUPFAM" id="SSF55486">
    <property type="entry name" value="Metalloproteases ('zincins'), catalytic domain"/>
    <property type="match status" value="1"/>
</dbReference>
<evidence type="ECO:0000256" key="1">
    <source>
        <dbReference type="ARBA" id="ARBA00004613"/>
    </source>
</evidence>
<comment type="subcellular location">
    <subcellularLocation>
        <location evidence="1">Secreted</location>
    </subcellularLocation>
</comment>
<dbReference type="InterPro" id="IPR024079">
    <property type="entry name" value="MetalloPept_cat_dom_sf"/>
</dbReference>
<dbReference type="InterPro" id="IPR014781">
    <property type="entry name" value="Anthrax_toxin_lethal/edema_N/C"/>
</dbReference>
<dbReference type="Pfam" id="PF07737">
    <property type="entry name" value="ATLF"/>
    <property type="match status" value="1"/>
</dbReference>
<dbReference type="Proteomes" id="UP000477920">
    <property type="component" value="Unassembled WGS sequence"/>
</dbReference>
<proteinExistence type="predicted"/>
<protein>
    <recommendedName>
        <fullName evidence="3">ATLF-like domain-containing protein</fullName>
    </recommendedName>
</protein>
<comment type="caution">
    <text evidence="4">The sequence shown here is derived from an EMBL/GenBank/DDBJ whole genome shotgun (WGS) entry which is preliminary data.</text>
</comment>
<evidence type="ECO:0000313" key="5">
    <source>
        <dbReference type="Proteomes" id="UP000477920"/>
    </source>
</evidence>
<dbReference type="GO" id="GO:0008237">
    <property type="term" value="F:metallopeptidase activity"/>
    <property type="evidence" value="ECO:0007669"/>
    <property type="project" value="InterPro"/>
</dbReference>
<evidence type="ECO:0000256" key="2">
    <source>
        <dbReference type="ARBA" id="ARBA00022525"/>
    </source>
</evidence>
<dbReference type="PROSITE" id="PS51995">
    <property type="entry name" value="ATLF"/>
    <property type="match status" value="1"/>
</dbReference>
<dbReference type="Gene3D" id="3.40.390.10">
    <property type="entry name" value="Collagenase (Catalytic Domain)"/>
    <property type="match status" value="1"/>
</dbReference>
<dbReference type="AlphaFoldDB" id="A0AB34D6G6"/>
<keyword evidence="2" id="KW-0964">Secreted</keyword>
<dbReference type="GO" id="GO:0005576">
    <property type="term" value="C:extracellular region"/>
    <property type="evidence" value="ECO:0007669"/>
    <property type="project" value="UniProtKB-SubCell"/>
</dbReference>
<reference evidence="4 5" key="1">
    <citation type="submission" date="2019-10" db="EMBL/GenBank/DDBJ databases">
        <title>Bacillus from the desert of Cuatro Cinegas, Coahuila.</title>
        <authorList>
            <person name="Olmedo-Alvarez G."/>
            <person name="Saldana S."/>
            <person name="Barcelo D."/>
        </authorList>
    </citation>
    <scope>NUCLEOTIDE SEQUENCE [LARGE SCALE GENOMIC DNA]</scope>
    <source>
        <strain evidence="4 5">CH101a_3T</strain>
    </source>
</reference>
<evidence type="ECO:0000259" key="3">
    <source>
        <dbReference type="PROSITE" id="PS51995"/>
    </source>
</evidence>
<evidence type="ECO:0000313" key="4">
    <source>
        <dbReference type="EMBL" id="KAB2492574.1"/>
    </source>
</evidence>
<dbReference type="EMBL" id="WBPB01000068">
    <property type="protein sequence ID" value="KAB2492574.1"/>
    <property type="molecule type" value="Genomic_DNA"/>
</dbReference>
<feature type="domain" description="ATLF-like" evidence="3">
    <location>
        <begin position="1"/>
        <end position="137"/>
    </location>
</feature>
<gene>
    <name evidence="4" type="ORF">F8158_23010</name>
</gene>
<name>A0AB34D6G6_BACCE</name>
<sequence>MFTTDDINAGGYFDPDRKTIILKADADVANFDPDYTVARNLVHELGHVFDKKVFNANSMTPLSKTADFKRIYEKEKNHISDINTNNGYAKKSAEEFFAEVFKSMFSPDSRDRKAKEYRDAIRKEAPEAVKFIEDILKKNGYL</sequence>